<dbReference type="PROSITE" id="PS00028">
    <property type="entry name" value="ZINC_FINGER_C2H2_1"/>
    <property type="match status" value="3"/>
</dbReference>
<dbReference type="FunCoup" id="A0A7J7CI69">
    <property type="interactions" value="2780"/>
</dbReference>
<feature type="domain" description="C2H2-type" evidence="17">
    <location>
        <begin position="1538"/>
        <end position="1567"/>
    </location>
</feature>
<dbReference type="GO" id="GO:0008270">
    <property type="term" value="F:zinc ion binding"/>
    <property type="evidence" value="ECO:0007669"/>
    <property type="project" value="UniProtKB-KW"/>
</dbReference>
<feature type="domain" description="JmjN" evidence="18">
    <location>
        <begin position="16"/>
        <end position="57"/>
    </location>
</feature>
<dbReference type="PROSITE" id="PS51184">
    <property type="entry name" value="JMJC"/>
    <property type="match status" value="1"/>
</dbReference>
<evidence type="ECO:0000256" key="2">
    <source>
        <dbReference type="ARBA" id="ARBA00022723"/>
    </source>
</evidence>
<evidence type="ECO:0000256" key="5">
    <source>
        <dbReference type="ARBA" id="ARBA00022833"/>
    </source>
</evidence>
<dbReference type="SMART" id="SM00558">
    <property type="entry name" value="JmjC"/>
    <property type="match status" value="1"/>
</dbReference>
<evidence type="ECO:0000259" key="17">
    <source>
        <dbReference type="PROSITE" id="PS50157"/>
    </source>
</evidence>
<dbReference type="Gene3D" id="2.60.120.650">
    <property type="entry name" value="Cupin"/>
    <property type="match status" value="1"/>
</dbReference>
<evidence type="ECO:0000256" key="8">
    <source>
        <dbReference type="ARBA" id="ARBA00023002"/>
    </source>
</evidence>
<evidence type="ECO:0000256" key="4">
    <source>
        <dbReference type="ARBA" id="ARBA00022771"/>
    </source>
</evidence>
<dbReference type="PANTHER" id="PTHR10694">
    <property type="entry name" value="LYSINE-SPECIFIC DEMETHYLASE"/>
    <property type="match status" value="1"/>
</dbReference>
<evidence type="ECO:0000313" key="21">
    <source>
        <dbReference type="Proteomes" id="UP000593562"/>
    </source>
</evidence>
<feature type="compositionally biased region" description="Polar residues" evidence="16">
    <location>
        <begin position="255"/>
        <end position="268"/>
    </location>
</feature>
<evidence type="ECO:0000256" key="10">
    <source>
        <dbReference type="ARBA" id="ARBA00023015"/>
    </source>
</evidence>
<dbReference type="SUPFAM" id="SSF51197">
    <property type="entry name" value="Clavaminate synthase-like"/>
    <property type="match status" value="1"/>
</dbReference>
<keyword evidence="6" id="KW-0156">Chromatin regulator</keyword>
<dbReference type="Pfam" id="PF02373">
    <property type="entry name" value="JmjC"/>
    <property type="match status" value="1"/>
</dbReference>
<feature type="region of interest" description="Disordered" evidence="16">
    <location>
        <begin position="1391"/>
        <end position="1413"/>
    </location>
</feature>
<dbReference type="PROSITE" id="PS50157">
    <property type="entry name" value="ZINC_FINGER_C2H2_2"/>
    <property type="match status" value="3"/>
</dbReference>
<feature type="compositionally biased region" description="Polar residues" evidence="16">
    <location>
        <begin position="1395"/>
        <end position="1406"/>
    </location>
</feature>
<keyword evidence="7" id="KW-0223">Dioxygenase</keyword>
<evidence type="ECO:0000256" key="7">
    <source>
        <dbReference type="ARBA" id="ARBA00022964"/>
    </source>
</evidence>
<evidence type="ECO:0000256" key="11">
    <source>
        <dbReference type="ARBA" id="ARBA00023163"/>
    </source>
</evidence>
<dbReference type="SMART" id="SM00545">
    <property type="entry name" value="JmjN"/>
    <property type="match status" value="1"/>
</dbReference>
<evidence type="ECO:0000313" key="20">
    <source>
        <dbReference type="EMBL" id="KAF5733737.1"/>
    </source>
</evidence>
<feature type="domain" description="C2H2-type" evidence="17">
    <location>
        <begin position="1508"/>
        <end position="1537"/>
    </location>
</feature>
<evidence type="ECO:0000256" key="13">
    <source>
        <dbReference type="ARBA" id="ARBA00050682"/>
    </source>
</evidence>
<dbReference type="EMBL" id="JAAARO010000016">
    <property type="protein sequence ID" value="KAF5733737.1"/>
    <property type="molecule type" value="Genomic_DNA"/>
</dbReference>
<evidence type="ECO:0008006" key="22">
    <source>
        <dbReference type="Google" id="ProtNLM"/>
    </source>
</evidence>
<comment type="caution">
    <text evidence="20">The sequence shown here is derived from an EMBL/GenBank/DDBJ whole genome shotgun (WGS) entry which is preliminary data.</text>
</comment>
<sequence>MGDVEVPSWLKGLSLAPEFRPTDTEFADPIAYISKIEKEASAFGICKIIPPLPKPSKRYVISNLNKSLLKCPELGSDLNSTDVSSSSMMGSGNSDSAGEVRAVFTTRHQELGQSGKRVKGEANNPLVGVHKQVWQSGKVYTLEQFESKSKAFARSVLGMVKEVSPLVIESLFWKAASEKPIYVEYANDVPGSAFGEPVSQLRYFQRRRRRRRRESYQRNVEGTDCKKNELDNAKDSSIDVIRNVSISNDPITCTGTSKSSIQLPTMSSDEVLHTSRRKNSNASNDTEGTAGWKLSNSPWNLQVIPRSPGSITRFMPGDIPGVTSPMVYIGMLFSWFAWHVEDHELHSMNFLHTGSPKTWYAVPGDYAFAFEEVIRTEAYGGNTDRIAALSLLGEKTTLLSPEVIVASDIPCCRLIQNPGEFVVTFPRAYHVGFSHGFNCGEAANFGTPQWLKVAKEAAVRRAAMNYLPMLSHQQLLYLLTMSFVSRVPRSLLPGCRSSRLRDRLKEERELLVKKAFMEDMINENKTLSLLLRKRSTCRSVIWHPDLLPCANKESELPSVTAVATPACENASNIHSGDNSNQNLYDEMTLYMEALNDLYLDDDNLYGFQVDSGSLACVACGSLGFPFMTVVQPSEKASTELSHADNLMVQGPGGSKFDGGHSSEDNDNSVKNSFPDNLCHISDVFLSSEDLPIMSKFNNGWNTSDKFLRPRIFCLEHALQIEDLLQSKGGANMLVICHSDYQKIKPHSAAVAEEIGLPFSYNEVPLGSAFQEDLNLIDLAIDSEDHDERGEDWTSKLGINLRYCVKIRKNSPSKQVQHALTLGGLLSERSSRSNFVKIEWQSRRSRSKIYLNHQDRFMPSESIETKNEKTDGVIVREEKKLIHYTRRKFRVKRDCLTYASVSCGHSSNYLAGEVSAAAFCGDLEKDGGNTYGKSFGSVGSAKGNSMGLDCSPIGMSEMLYEIPVPEASRESSSMSGPLKVANELATGILVVESGVEYIKNQTSEGLNAKGKASNIATCHNSEMEHEITIAEGISVEDDSNARKCSSQSVIAPIERSELQREDQGTENIDIPNETTGLISERLEKSIVPIKIRASDESCGKELLQECNTTDGSSLQDTILCSDTLINQPVPTSVGKICGLPRKINAGGNLCNSVSLDCEMQQLEIKASGINEGDEEESISREVGPINQPTSASMEEVLEVTGKCFSSADLCEAVNAENEVQQDIRTANRSEEKFFSSSTAQTEFDLPSPVSKKNCSKVSAGSCSKENLCTAMTLDTEVQNGIVTASEGNANELVSNSITWNEENHPITSSTERCTFQGGSGLAENLTLDAAMPHKIVTTSNSNSDELVTNSIMAKAEENHPMASPMEKFCPIQGESVTAENLLNSGEGLRDIKESGSFESTSTNSKLTCENGRKRGKEVELNGEDIYNCNGFIRSPCEGLRSRAGKEATSRGSIDRKFEEKVIKKAKKSSDVSSSSQKRKENTKKSHKCDLEGCHMGFETKAELQLHKRNRCSYEDCGKKFRSHKYAILHQRVHEDERPLKCPWEGCSMSFKWAWARTEHIRVHTGERPYHCKVEGCGLSFRFVSDYSRHRRKTGHYVNSPG</sequence>
<reference evidence="20 21" key="1">
    <citation type="journal article" date="2020" name="Nat. Commun.">
        <title>Genome of Tripterygium wilfordii and identification of cytochrome P450 involved in triptolide biosynthesis.</title>
        <authorList>
            <person name="Tu L."/>
            <person name="Su P."/>
            <person name="Zhang Z."/>
            <person name="Gao L."/>
            <person name="Wang J."/>
            <person name="Hu T."/>
            <person name="Zhou J."/>
            <person name="Zhang Y."/>
            <person name="Zhao Y."/>
            <person name="Liu Y."/>
            <person name="Song Y."/>
            <person name="Tong Y."/>
            <person name="Lu Y."/>
            <person name="Yang J."/>
            <person name="Xu C."/>
            <person name="Jia M."/>
            <person name="Peters R.J."/>
            <person name="Huang L."/>
            <person name="Gao W."/>
        </authorList>
    </citation>
    <scope>NUCLEOTIDE SEQUENCE [LARGE SCALE GENOMIC DNA]</scope>
    <source>
        <strain evidence="21">cv. XIE 37</strain>
        <tissue evidence="20">Leaf</tissue>
    </source>
</reference>
<dbReference type="GO" id="GO:0048580">
    <property type="term" value="P:regulation of post-embryonic development"/>
    <property type="evidence" value="ECO:0007669"/>
    <property type="project" value="UniProtKB-ARBA"/>
</dbReference>
<dbReference type="InterPro" id="IPR036236">
    <property type="entry name" value="Znf_C2H2_sf"/>
</dbReference>
<dbReference type="GO" id="GO:0071558">
    <property type="term" value="F:histone H3K27me2/H3K27me3 demethylase activity"/>
    <property type="evidence" value="ECO:0007669"/>
    <property type="project" value="UniProtKB-ARBA"/>
</dbReference>
<evidence type="ECO:0000256" key="12">
    <source>
        <dbReference type="ARBA" id="ARBA00023242"/>
    </source>
</evidence>
<keyword evidence="10" id="KW-0805">Transcription regulation</keyword>
<feature type="domain" description="JmjC" evidence="19">
    <location>
        <begin position="293"/>
        <end position="462"/>
    </location>
</feature>
<dbReference type="GO" id="GO:0005634">
    <property type="term" value="C:nucleus"/>
    <property type="evidence" value="ECO:0007669"/>
    <property type="project" value="TreeGrafter"/>
</dbReference>
<dbReference type="Proteomes" id="UP000593562">
    <property type="component" value="Unassembled WGS sequence"/>
</dbReference>
<accession>A0A7J7CI69</accession>
<evidence type="ECO:0000256" key="1">
    <source>
        <dbReference type="ARBA" id="ARBA00009711"/>
    </source>
</evidence>
<keyword evidence="9" id="KW-0408">Iron</keyword>
<gene>
    <name evidence="20" type="ORF">HS088_TW16G00177</name>
</gene>
<feature type="region of interest" description="Disordered" evidence="16">
    <location>
        <begin position="255"/>
        <end position="291"/>
    </location>
</feature>
<evidence type="ECO:0000256" key="14">
    <source>
        <dbReference type="ARBA" id="ARBA00051751"/>
    </source>
</evidence>
<dbReference type="GO" id="GO:2000028">
    <property type="term" value="P:regulation of photoperiodism, flowering"/>
    <property type="evidence" value="ECO:0007669"/>
    <property type="project" value="UniProtKB-ARBA"/>
</dbReference>
<comment type="catalytic activity">
    <reaction evidence="14">
        <text>N(6),N(6),N(6)-trimethyl-L-lysyl(27)-[histone H3] + 2-oxoglutarate + O2 = N(6),N(6)-dimethyl-L-lysyl(27)-[histone H3] + formaldehyde + succinate + CO2</text>
        <dbReference type="Rhea" id="RHEA:60228"/>
        <dbReference type="Rhea" id="RHEA-COMP:15535"/>
        <dbReference type="Rhea" id="RHEA-COMP:15539"/>
        <dbReference type="ChEBI" id="CHEBI:15379"/>
        <dbReference type="ChEBI" id="CHEBI:16526"/>
        <dbReference type="ChEBI" id="CHEBI:16810"/>
        <dbReference type="ChEBI" id="CHEBI:16842"/>
        <dbReference type="ChEBI" id="CHEBI:30031"/>
        <dbReference type="ChEBI" id="CHEBI:61961"/>
        <dbReference type="ChEBI" id="CHEBI:61976"/>
    </reaction>
    <physiologicalReaction direction="left-to-right" evidence="14">
        <dbReference type="Rhea" id="RHEA:60229"/>
    </physiologicalReaction>
</comment>
<comment type="catalytic activity">
    <reaction evidence="13">
        <text>N(6),N(6)-dimethyl-L-lysyl(27)-[histone H3] + 2-oxoglutarate + O2 = N(6)-methyl-L-lysyl(27)-[histone H3] + formaldehyde + succinate + CO2</text>
        <dbReference type="Rhea" id="RHEA:60232"/>
        <dbReference type="Rhea" id="RHEA-COMP:15539"/>
        <dbReference type="Rhea" id="RHEA-COMP:15544"/>
        <dbReference type="ChEBI" id="CHEBI:15379"/>
        <dbReference type="ChEBI" id="CHEBI:16526"/>
        <dbReference type="ChEBI" id="CHEBI:16810"/>
        <dbReference type="ChEBI" id="CHEBI:16842"/>
        <dbReference type="ChEBI" id="CHEBI:30031"/>
        <dbReference type="ChEBI" id="CHEBI:61929"/>
        <dbReference type="ChEBI" id="CHEBI:61976"/>
    </reaction>
    <physiologicalReaction direction="left-to-right" evidence="13">
        <dbReference type="Rhea" id="RHEA:60233"/>
    </physiologicalReaction>
</comment>
<feature type="domain" description="C2H2-type" evidence="17">
    <location>
        <begin position="1568"/>
        <end position="1599"/>
    </location>
</feature>
<evidence type="ECO:0000256" key="15">
    <source>
        <dbReference type="PROSITE-ProRule" id="PRU00042"/>
    </source>
</evidence>
<keyword evidence="8" id="KW-0560">Oxidoreductase</keyword>
<keyword evidence="21" id="KW-1185">Reference proteome</keyword>
<comment type="similarity">
    <text evidence="1">Belongs to the JHDM3 histone demethylase family.</text>
</comment>
<dbReference type="SMART" id="SM00355">
    <property type="entry name" value="ZnF_C2H2"/>
    <property type="match status" value="4"/>
</dbReference>
<dbReference type="OrthoDB" id="9547406at2759"/>
<evidence type="ECO:0000259" key="18">
    <source>
        <dbReference type="PROSITE" id="PS51183"/>
    </source>
</evidence>
<keyword evidence="4 15" id="KW-0863">Zinc-finger</keyword>
<dbReference type="SUPFAM" id="SSF57667">
    <property type="entry name" value="beta-beta-alpha zinc fingers"/>
    <property type="match status" value="2"/>
</dbReference>
<keyword evidence="12" id="KW-0539">Nucleus</keyword>
<dbReference type="GO" id="GO:0040029">
    <property type="term" value="P:epigenetic regulation of gene expression"/>
    <property type="evidence" value="ECO:0007669"/>
    <property type="project" value="UniProtKB-ARBA"/>
</dbReference>
<dbReference type="PANTHER" id="PTHR10694:SF45">
    <property type="entry name" value="LYSINE-SPECIFIC DEMETHYLASE ELF6"/>
    <property type="match status" value="1"/>
</dbReference>
<keyword evidence="3" id="KW-0677">Repeat</keyword>
<keyword evidence="2" id="KW-0479">Metal-binding</keyword>
<evidence type="ECO:0000259" key="19">
    <source>
        <dbReference type="PROSITE" id="PS51184"/>
    </source>
</evidence>
<dbReference type="InterPro" id="IPR003349">
    <property type="entry name" value="JmjN"/>
</dbReference>
<dbReference type="GO" id="GO:0000785">
    <property type="term" value="C:chromatin"/>
    <property type="evidence" value="ECO:0007669"/>
    <property type="project" value="TreeGrafter"/>
</dbReference>
<keyword evidence="11" id="KW-0804">Transcription</keyword>
<dbReference type="FunFam" id="3.30.160.60:FF:000747">
    <property type="entry name" value="Probable lysine-specific demethylase ELF6"/>
    <property type="match status" value="1"/>
</dbReference>
<feature type="region of interest" description="Disordered" evidence="16">
    <location>
        <begin position="1463"/>
        <end position="1482"/>
    </location>
</feature>
<evidence type="ECO:0000256" key="9">
    <source>
        <dbReference type="ARBA" id="ARBA00023004"/>
    </source>
</evidence>
<evidence type="ECO:0000256" key="3">
    <source>
        <dbReference type="ARBA" id="ARBA00022737"/>
    </source>
</evidence>
<dbReference type="Gene3D" id="3.30.160.60">
    <property type="entry name" value="Classic Zinc Finger"/>
    <property type="match status" value="3"/>
</dbReference>
<evidence type="ECO:0000256" key="16">
    <source>
        <dbReference type="SAM" id="MobiDB-lite"/>
    </source>
</evidence>
<dbReference type="InterPro" id="IPR013087">
    <property type="entry name" value="Znf_C2H2_type"/>
</dbReference>
<proteinExistence type="inferred from homology"/>
<dbReference type="InterPro" id="IPR003347">
    <property type="entry name" value="JmjC_dom"/>
</dbReference>
<evidence type="ECO:0000256" key="6">
    <source>
        <dbReference type="ARBA" id="ARBA00022853"/>
    </source>
</evidence>
<dbReference type="Pfam" id="PF02375">
    <property type="entry name" value="JmjN"/>
    <property type="match status" value="1"/>
</dbReference>
<name>A0A7J7CI69_TRIWF</name>
<dbReference type="GO" id="GO:0034647">
    <property type="term" value="F:histone H3K4me/H3K4me2/H3K4me3 demethylase activity"/>
    <property type="evidence" value="ECO:0007669"/>
    <property type="project" value="TreeGrafter"/>
</dbReference>
<dbReference type="GO" id="GO:0010628">
    <property type="term" value="P:positive regulation of gene expression"/>
    <property type="evidence" value="ECO:0007669"/>
    <property type="project" value="UniProtKB-ARBA"/>
</dbReference>
<dbReference type="PROSITE" id="PS51183">
    <property type="entry name" value="JMJN"/>
    <property type="match status" value="1"/>
</dbReference>
<dbReference type="GO" id="GO:0009741">
    <property type="term" value="P:response to brassinosteroid"/>
    <property type="evidence" value="ECO:0007669"/>
    <property type="project" value="UniProtKB-ARBA"/>
</dbReference>
<protein>
    <recommendedName>
        <fullName evidence="22">Lysine-specific demethylase ELF6</fullName>
    </recommendedName>
</protein>
<dbReference type="InParanoid" id="A0A7J7CI69"/>
<organism evidence="20 21">
    <name type="scientific">Tripterygium wilfordii</name>
    <name type="common">Thunder God vine</name>
    <dbReference type="NCBI Taxonomy" id="458696"/>
    <lineage>
        <taxon>Eukaryota</taxon>
        <taxon>Viridiplantae</taxon>
        <taxon>Streptophyta</taxon>
        <taxon>Embryophyta</taxon>
        <taxon>Tracheophyta</taxon>
        <taxon>Spermatophyta</taxon>
        <taxon>Magnoliopsida</taxon>
        <taxon>eudicotyledons</taxon>
        <taxon>Gunneridae</taxon>
        <taxon>Pentapetalae</taxon>
        <taxon>rosids</taxon>
        <taxon>fabids</taxon>
        <taxon>Celastrales</taxon>
        <taxon>Celastraceae</taxon>
        <taxon>Tripterygium</taxon>
    </lineage>
</organism>
<dbReference type="GO" id="GO:0009826">
    <property type="term" value="P:unidimensional cell growth"/>
    <property type="evidence" value="ECO:0007669"/>
    <property type="project" value="UniProtKB-ARBA"/>
</dbReference>
<keyword evidence="5" id="KW-0862">Zinc</keyword>